<dbReference type="Pfam" id="PF19723">
    <property type="entry name" value="DUF6216"/>
    <property type="match status" value="1"/>
</dbReference>
<sequence>MDAPNNSAQLFDSVVGSLKDINPWVTAGITLTLIIWAIFRARSAHFLFDRIWRLIGGGNINHSTLKQDWSDIRDVEGFRFRTGINFPSMEVLLTTLEWAKKHNINIGDLSFSRGWMRERPWIFGTPWMKTITFFAGTALIPLFILLAGSAYFLANDSVLLTIKSSKVSFWTNGSTATDFILERSVPEFSVTLQNCNKLSNPGLTSDDIKVICKTLDTDNAEKIKKNMVEQRLIAAYFMVLLTFILVVILRAVAQAQMANRLRITPPPTANSSDSHTALPSDKQASLAPTLQEEQEVVTPPNAVTPHNS</sequence>
<accession>A0ABY8MS93</accession>
<evidence type="ECO:0000313" key="3">
    <source>
        <dbReference type="EMBL" id="WGK88917.1"/>
    </source>
</evidence>
<evidence type="ECO:0000256" key="1">
    <source>
        <dbReference type="SAM" id="MobiDB-lite"/>
    </source>
</evidence>
<dbReference type="Proteomes" id="UP001243713">
    <property type="component" value="Chromosome"/>
</dbReference>
<dbReference type="InterPro" id="IPR046188">
    <property type="entry name" value="DUF6216"/>
</dbReference>
<feature type="transmembrane region" description="Helical" evidence="2">
    <location>
        <begin position="233"/>
        <end position="253"/>
    </location>
</feature>
<protein>
    <submittedName>
        <fullName evidence="3">DUF6216 family protein</fullName>
    </submittedName>
</protein>
<dbReference type="RefSeq" id="WP_008039968.1">
    <property type="nucleotide sequence ID" value="NZ_CP093428.1"/>
</dbReference>
<evidence type="ECO:0000313" key="4">
    <source>
        <dbReference type="Proteomes" id="UP001243713"/>
    </source>
</evidence>
<proteinExistence type="predicted"/>
<feature type="region of interest" description="Disordered" evidence="1">
    <location>
        <begin position="263"/>
        <end position="308"/>
    </location>
</feature>
<reference evidence="3 4" key="1">
    <citation type="submission" date="2022-03" db="EMBL/GenBank/DDBJ databases">
        <title>Plant growth promoting endophytes with ACC deaminase activity.</title>
        <authorList>
            <person name="Charles T."/>
            <person name="Van Dyk A."/>
            <person name="Cheng J."/>
            <person name="Heil J."/>
        </authorList>
    </citation>
    <scope>NUCLEOTIDE SEQUENCE [LARGE SCALE GENOMIC DNA]</scope>
    <source>
        <strain evidence="3 4">8R6</strain>
    </source>
</reference>
<keyword evidence="4" id="KW-1185">Reference proteome</keyword>
<keyword evidence="2" id="KW-0812">Transmembrane</keyword>
<gene>
    <name evidence="3" type="ORF">MOQ58_20575</name>
</gene>
<name>A0ABY8MS93_9PSED</name>
<feature type="transmembrane region" description="Helical" evidence="2">
    <location>
        <begin position="131"/>
        <end position="154"/>
    </location>
</feature>
<keyword evidence="2" id="KW-1133">Transmembrane helix</keyword>
<keyword evidence="2" id="KW-0472">Membrane</keyword>
<evidence type="ECO:0000256" key="2">
    <source>
        <dbReference type="SAM" id="Phobius"/>
    </source>
</evidence>
<feature type="compositionally biased region" description="Polar residues" evidence="1">
    <location>
        <begin position="269"/>
        <end position="288"/>
    </location>
</feature>
<dbReference type="EMBL" id="CP093428">
    <property type="protein sequence ID" value="WGK88917.1"/>
    <property type="molecule type" value="Genomic_DNA"/>
</dbReference>
<organism evidence="3 4">
    <name type="scientific">Pseudomonas migulae</name>
    <dbReference type="NCBI Taxonomy" id="78543"/>
    <lineage>
        <taxon>Bacteria</taxon>
        <taxon>Pseudomonadati</taxon>
        <taxon>Pseudomonadota</taxon>
        <taxon>Gammaproteobacteria</taxon>
        <taxon>Pseudomonadales</taxon>
        <taxon>Pseudomonadaceae</taxon>
        <taxon>Pseudomonas</taxon>
    </lineage>
</organism>
<feature type="transmembrane region" description="Helical" evidence="2">
    <location>
        <begin position="21"/>
        <end position="39"/>
    </location>
</feature>